<dbReference type="Pfam" id="PF01553">
    <property type="entry name" value="Acyltransferase"/>
    <property type="match status" value="1"/>
</dbReference>
<proteinExistence type="predicted"/>
<keyword evidence="4 8" id="KW-1133">Transmembrane helix</keyword>
<dbReference type="InterPro" id="IPR002123">
    <property type="entry name" value="Plipid/glycerol_acylTrfase"/>
</dbReference>
<evidence type="ECO:0000313" key="10">
    <source>
        <dbReference type="EMBL" id="MQT12691.1"/>
    </source>
</evidence>
<dbReference type="GO" id="GO:0016746">
    <property type="term" value="F:acyltransferase activity"/>
    <property type="evidence" value="ECO:0007669"/>
    <property type="project" value="UniProtKB-KW"/>
</dbReference>
<sequence>MIDFLSRLRGIVAVAVLTVVTLVLIPVQWLAVRFGWRLAGTLPVVWHRLALGLVGVRVVVRGAPTANRPLLIAANHVSWLDISVLGSLIPLSFIAKAEVESWPVFGLFAVLQRTVFVNRERRAETAAVATRIAERLSRGDPMVLFAEGTSSNGNEVLPFRTALIGAARHALGVDGSGAWVQPLSIAYTHRHGMPMGRMGRPSIAWYGDMDLAPHLWGVFSSGAIDVTVTWGTPIAFAADGDRKQVAAAAERAVREMTLAALTGREAETPEIAVPVESVVPSSSTAPILKSHETV</sequence>
<feature type="transmembrane region" description="Helical" evidence="8">
    <location>
        <begin position="12"/>
        <end position="32"/>
    </location>
</feature>
<keyword evidence="5" id="KW-0443">Lipid metabolism</keyword>
<evidence type="ECO:0000256" key="7">
    <source>
        <dbReference type="ARBA" id="ARBA00023315"/>
    </source>
</evidence>
<dbReference type="RefSeq" id="WP_153479927.1">
    <property type="nucleotide sequence ID" value="NZ_VWNA01000001.1"/>
</dbReference>
<keyword evidence="7 10" id="KW-0012">Acyltransferase</keyword>
<evidence type="ECO:0000313" key="11">
    <source>
        <dbReference type="Proteomes" id="UP000332515"/>
    </source>
</evidence>
<name>A0A6A7Y3L5_9HYPH</name>
<dbReference type="EMBL" id="VWNA01000001">
    <property type="protein sequence ID" value="MQT12691.1"/>
    <property type="molecule type" value="Genomic_DNA"/>
</dbReference>
<gene>
    <name evidence="10" type="ORF">F0357_08490</name>
</gene>
<dbReference type="PANTHER" id="PTHR23063:SF52">
    <property type="entry name" value="LYSOPHOSPHATIDYLCHOLINE ACYLTRANSFERASE"/>
    <property type="match status" value="1"/>
</dbReference>
<keyword evidence="2 10" id="KW-0808">Transferase</keyword>
<evidence type="ECO:0000256" key="5">
    <source>
        <dbReference type="ARBA" id="ARBA00023098"/>
    </source>
</evidence>
<keyword evidence="11" id="KW-1185">Reference proteome</keyword>
<evidence type="ECO:0000256" key="4">
    <source>
        <dbReference type="ARBA" id="ARBA00022989"/>
    </source>
</evidence>
<dbReference type="AlphaFoldDB" id="A0A6A7Y3L5"/>
<comment type="subcellular location">
    <subcellularLocation>
        <location evidence="1">Membrane</location>
    </subcellularLocation>
</comment>
<reference evidence="10 11" key="1">
    <citation type="submission" date="2019-09" db="EMBL/GenBank/DDBJ databases">
        <title>Segnochrobactrum spirostomi gen. nov., sp. nov., isolated from the ciliate Spirostomum cf. yagiui and description of a novel family, Segnochrobactraceae fam. nov. within the order Rhizobiales of the class Alphaproteobacteria.</title>
        <authorList>
            <person name="Akter S."/>
            <person name="Shazib S.U.A."/>
            <person name="Shin M.K."/>
        </authorList>
    </citation>
    <scope>NUCLEOTIDE SEQUENCE [LARGE SCALE GENOMIC DNA]</scope>
    <source>
        <strain evidence="10 11">Sp-1</strain>
    </source>
</reference>
<dbReference type="SMART" id="SM00563">
    <property type="entry name" value="PlsC"/>
    <property type="match status" value="1"/>
</dbReference>
<accession>A0A6A7Y3L5</accession>
<dbReference type="GO" id="GO:0006629">
    <property type="term" value="P:lipid metabolic process"/>
    <property type="evidence" value="ECO:0007669"/>
    <property type="project" value="UniProtKB-KW"/>
</dbReference>
<evidence type="ECO:0000256" key="3">
    <source>
        <dbReference type="ARBA" id="ARBA00022692"/>
    </source>
</evidence>
<dbReference type="CDD" id="cd07989">
    <property type="entry name" value="LPLAT_AGPAT-like"/>
    <property type="match status" value="1"/>
</dbReference>
<keyword evidence="3 8" id="KW-0812">Transmembrane</keyword>
<evidence type="ECO:0000256" key="1">
    <source>
        <dbReference type="ARBA" id="ARBA00004370"/>
    </source>
</evidence>
<organism evidence="10 11">
    <name type="scientific">Segnochrobactrum spirostomi</name>
    <dbReference type="NCBI Taxonomy" id="2608987"/>
    <lineage>
        <taxon>Bacteria</taxon>
        <taxon>Pseudomonadati</taxon>
        <taxon>Pseudomonadota</taxon>
        <taxon>Alphaproteobacteria</taxon>
        <taxon>Hyphomicrobiales</taxon>
        <taxon>Segnochrobactraceae</taxon>
        <taxon>Segnochrobactrum</taxon>
    </lineage>
</organism>
<evidence type="ECO:0000256" key="2">
    <source>
        <dbReference type="ARBA" id="ARBA00022679"/>
    </source>
</evidence>
<protein>
    <submittedName>
        <fullName evidence="10">1-acyl-sn-glycerol-3-phosphate acyltransferase</fullName>
    </submittedName>
</protein>
<dbReference type="GO" id="GO:0016020">
    <property type="term" value="C:membrane"/>
    <property type="evidence" value="ECO:0007669"/>
    <property type="project" value="UniProtKB-SubCell"/>
</dbReference>
<feature type="domain" description="Phospholipid/glycerol acyltransferase" evidence="9">
    <location>
        <begin position="70"/>
        <end position="188"/>
    </location>
</feature>
<comment type="caution">
    <text evidence="10">The sequence shown here is derived from an EMBL/GenBank/DDBJ whole genome shotgun (WGS) entry which is preliminary data.</text>
</comment>
<dbReference type="PANTHER" id="PTHR23063">
    <property type="entry name" value="PHOSPHOLIPID ACYLTRANSFERASE"/>
    <property type="match status" value="1"/>
</dbReference>
<dbReference type="Proteomes" id="UP000332515">
    <property type="component" value="Unassembled WGS sequence"/>
</dbReference>
<evidence type="ECO:0000256" key="8">
    <source>
        <dbReference type="SAM" id="Phobius"/>
    </source>
</evidence>
<dbReference type="SUPFAM" id="SSF69593">
    <property type="entry name" value="Glycerol-3-phosphate (1)-acyltransferase"/>
    <property type="match status" value="1"/>
</dbReference>
<evidence type="ECO:0000256" key="6">
    <source>
        <dbReference type="ARBA" id="ARBA00023136"/>
    </source>
</evidence>
<keyword evidence="6 8" id="KW-0472">Membrane</keyword>
<evidence type="ECO:0000259" key="9">
    <source>
        <dbReference type="SMART" id="SM00563"/>
    </source>
</evidence>